<reference evidence="1 2" key="1">
    <citation type="submission" date="2019-07" db="EMBL/GenBank/DDBJ databases">
        <title>Whole genome shotgun sequence of Cellulomonas composti NBRC 100758.</title>
        <authorList>
            <person name="Hosoyama A."/>
            <person name="Uohara A."/>
            <person name="Ohji S."/>
            <person name="Ichikawa N."/>
        </authorList>
    </citation>
    <scope>NUCLEOTIDE SEQUENCE [LARGE SCALE GENOMIC DNA]</scope>
    <source>
        <strain evidence="1 2">NBRC 100758</strain>
    </source>
</reference>
<accession>A0A511JBK6</accession>
<dbReference type="AlphaFoldDB" id="A0A511JBK6"/>
<proteinExistence type="predicted"/>
<sequence length="123" mass="13294">MTALGPRNLSPVFFHEGRAVTIVTGKPNLRAVRPDDEPPAPKKPLTLIEAAEADDHLAELKAMRQILARALSAPNCPPRDMAALSRRQLEIGREIDALVAAAEREADVNHGATEAEAWDESAI</sequence>
<dbReference type="Proteomes" id="UP000321720">
    <property type="component" value="Unassembled WGS sequence"/>
</dbReference>
<evidence type="ECO:0000313" key="2">
    <source>
        <dbReference type="Proteomes" id="UP000321720"/>
    </source>
</evidence>
<organism evidence="1 2">
    <name type="scientific">Cellulomonas composti</name>
    <dbReference type="NCBI Taxonomy" id="266130"/>
    <lineage>
        <taxon>Bacteria</taxon>
        <taxon>Bacillati</taxon>
        <taxon>Actinomycetota</taxon>
        <taxon>Actinomycetes</taxon>
        <taxon>Micrococcales</taxon>
        <taxon>Cellulomonadaceae</taxon>
        <taxon>Cellulomonas</taxon>
    </lineage>
</organism>
<gene>
    <name evidence="1" type="ORF">CCO02nite_20240</name>
</gene>
<comment type="caution">
    <text evidence="1">The sequence shown here is derived from an EMBL/GenBank/DDBJ whole genome shotgun (WGS) entry which is preliminary data.</text>
</comment>
<name>A0A511JBK6_9CELL</name>
<evidence type="ECO:0000313" key="1">
    <source>
        <dbReference type="EMBL" id="GEL95366.1"/>
    </source>
</evidence>
<dbReference type="EMBL" id="BJWG01000008">
    <property type="protein sequence ID" value="GEL95366.1"/>
    <property type="molecule type" value="Genomic_DNA"/>
</dbReference>
<protein>
    <submittedName>
        <fullName evidence="1">Uncharacterized protein</fullName>
    </submittedName>
</protein>
<keyword evidence="2" id="KW-1185">Reference proteome</keyword>